<keyword evidence="5 12" id="KW-0349">Heme</keyword>
<gene>
    <name evidence="13" type="ORF">HKK74_23050</name>
</gene>
<evidence type="ECO:0000256" key="8">
    <source>
        <dbReference type="ARBA" id="ARBA00022982"/>
    </source>
</evidence>
<dbReference type="PIRSF" id="PIRSF006446">
    <property type="entry name" value="Cyt_quinol_oxidase_1"/>
    <property type="match status" value="1"/>
</dbReference>
<keyword evidence="7 12" id="KW-0479">Metal-binding</keyword>
<evidence type="ECO:0000256" key="7">
    <source>
        <dbReference type="ARBA" id="ARBA00022723"/>
    </source>
</evidence>
<keyword evidence="8 12" id="KW-0249">Electron transport</keyword>
<keyword evidence="6 12" id="KW-0812">Transmembrane</keyword>
<feature type="transmembrane region" description="Helical" evidence="12">
    <location>
        <begin position="98"/>
        <end position="118"/>
    </location>
</feature>
<keyword evidence="4 12" id="KW-1003">Cell membrane</keyword>
<protein>
    <submittedName>
        <fullName evidence="13">Cytochrome ubiquinol oxidase subunit I</fullName>
    </submittedName>
</protein>
<feature type="transmembrane region" description="Helical" evidence="12">
    <location>
        <begin position="58"/>
        <end position="78"/>
    </location>
</feature>
<comment type="similarity">
    <text evidence="2 12">Belongs to the cytochrome ubiquinol oxidase subunit 1 family.</text>
</comment>
<dbReference type="Pfam" id="PF01654">
    <property type="entry name" value="Cyt_bd_oxida_I"/>
    <property type="match status" value="2"/>
</dbReference>
<evidence type="ECO:0000313" key="13">
    <source>
        <dbReference type="EMBL" id="MBC6468351.1"/>
    </source>
</evidence>
<evidence type="ECO:0000256" key="6">
    <source>
        <dbReference type="ARBA" id="ARBA00022692"/>
    </source>
</evidence>
<keyword evidence="14" id="KW-1185">Reference proteome</keyword>
<evidence type="ECO:0000256" key="12">
    <source>
        <dbReference type="PIRNR" id="PIRNR006446"/>
    </source>
</evidence>
<evidence type="ECO:0000256" key="11">
    <source>
        <dbReference type="ARBA" id="ARBA00023136"/>
    </source>
</evidence>
<dbReference type="RefSeq" id="WP_187245359.1">
    <property type="nucleotide sequence ID" value="NZ_BAAAOK010000015.1"/>
</dbReference>
<evidence type="ECO:0000256" key="4">
    <source>
        <dbReference type="ARBA" id="ARBA00022475"/>
    </source>
</evidence>
<evidence type="ECO:0000256" key="9">
    <source>
        <dbReference type="ARBA" id="ARBA00022989"/>
    </source>
</evidence>
<evidence type="ECO:0000256" key="3">
    <source>
        <dbReference type="ARBA" id="ARBA00022448"/>
    </source>
</evidence>
<evidence type="ECO:0000256" key="2">
    <source>
        <dbReference type="ARBA" id="ARBA00009819"/>
    </source>
</evidence>
<dbReference type="InterPro" id="IPR002585">
    <property type="entry name" value="Cyt-d_ubiquinol_oxidase_su_1"/>
</dbReference>
<feature type="transmembrane region" description="Helical" evidence="12">
    <location>
        <begin position="284"/>
        <end position="305"/>
    </location>
</feature>
<feature type="transmembrane region" description="Helical" evidence="12">
    <location>
        <begin position="12"/>
        <end position="37"/>
    </location>
</feature>
<feature type="transmembrane region" description="Helical" evidence="12">
    <location>
        <begin position="325"/>
        <end position="343"/>
    </location>
</feature>
<accession>A0ABR7LU75</accession>
<feature type="transmembrane region" description="Helical" evidence="12">
    <location>
        <begin position="222"/>
        <end position="244"/>
    </location>
</feature>
<keyword evidence="9 12" id="KW-1133">Transmembrane helix</keyword>
<sequence length="423" mass="46185">MNAETLDLARLQFAITAGAHFLFVALTLGLAAFLVFAQTRATVSGSGVHQRMTRYWGQLYIINYGMGIITGIVMEFQFGLNWSGLTDMAGDVFGAPLAMEALIAFFIESTFLGLWIFGWNHLNKWVHLALIWVVAITAYASAYWILAANGFLQNPVGYEKRGDELELVDLAAVLTNEDTLIALAHVVGAGLLAGGFFLAGISAYHLRKQTTDLDLFRRSLRIGVVTAAPAALFTVIVGFGQFAVVGDSVPMKFAVSRGDTAEQEKVQAELTARLGPGDYRPPDWINVPASVMILLGFLMVLLLLINLPLAFKTHAGPVTRFWRRLLTWSIALPFIATIAGWLFREVGRQPWTITEVLRTEDAISPSVSAGNMRLTLVVFTLLFGALLVLDAWLLARFAARGPEGSALGMPPDPDEEPEPVPTF</sequence>
<feature type="transmembrane region" description="Helical" evidence="12">
    <location>
        <begin position="180"/>
        <end position="201"/>
    </location>
</feature>
<comment type="caution">
    <text evidence="13">The sequence shown here is derived from an EMBL/GenBank/DDBJ whole genome shotgun (WGS) entry which is preliminary data.</text>
</comment>
<comment type="subcellular location">
    <subcellularLocation>
        <location evidence="1">Cell membrane</location>
        <topology evidence="1">Multi-pass membrane protein</topology>
    </subcellularLocation>
</comment>
<dbReference type="Proteomes" id="UP000805614">
    <property type="component" value="Unassembled WGS sequence"/>
</dbReference>
<keyword evidence="11 12" id="KW-0472">Membrane</keyword>
<organism evidence="13 14">
    <name type="scientific">Actinomadura alba</name>
    <dbReference type="NCBI Taxonomy" id="406431"/>
    <lineage>
        <taxon>Bacteria</taxon>
        <taxon>Bacillati</taxon>
        <taxon>Actinomycetota</taxon>
        <taxon>Actinomycetes</taxon>
        <taxon>Streptosporangiales</taxon>
        <taxon>Thermomonosporaceae</taxon>
        <taxon>Actinomadura</taxon>
    </lineage>
</organism>
<reference evidence="13 14" key="1">
    <citation type="submission" date="2020-06" db="EMBL/GenBank/DDBJ databases">
        <title>Actinomadura xiongansis sp. nov., isolated from soil of Baiyangdian.</title>
        <authorList>
            <person name="Zhang X."/>
        </authorList>
    </citation>
    <scope>NUCLEOTIDE SEQUENCE [LARGE SCALE GENOMIC DNA]</scope>
    <source>
        <strain evidence="13 14">HBUM206468</strain>
    </source>
</reference>
<keyword evidence="3 12" id="KW-0813">Transport</keyword>
<dbReference type="PANTHER" id="PTHR30365">
    <property type="entry name" value="CYTOCHROME D UBIQUINOL OXIDASE"/>
    <property type="match status" value="1"/>
</dbReference>
<evidence type="ECO:0000256" key="1">
    <source>
        <dbReference type="ARBA" id="ARBA00004651"/>
    </source>
</evidence>
<evidence type="ECO:0000256" key="10">
    <source>
        <dbReference type="ARBA" id="ARBA00023004"/>
    </source>
</evidence>
<name>A0ABR7LU75_9ACTN</name>
<evidence type="ECO:0000313" key="14">
    <source>
        <dbReference type="Proteomes" id="UP000805614"/>
    </source>
</evidence>
<dbReference type="EMBL" id="JABVEC010000018">
    <property type="protein sequence ID" value="MBC6468351.1"/>
    <property type="molecule type" value="Genomic_DNA"/>
</dbReference>
<proteinExistence type="inferred from homology"/>
<evidence type="ECO:0000256" key="5">
    <source>
        <dbReference type="ARBA" id="ARBA00022617"/>
    </source>
</evidence>
<feature type="transmembrane region" description="Helical" evidence="12">
    <location>
        <begin position="125"/>
        <end position="146"/>
    </location>
</feature>
<feature type="transmembrane region" description="Helical" evidence="12">
    <location>
        <begin position="374"/>
        <end position="395"/>
    </location>
</feature>
<dbReference type="PANTHER" id="PTHR30365:SF15">
    <property type="entry name" value="CYTOCHROME BD UBIQUINOL OXIDASE SUBUNIT 1"/>
    <property type="match status" value="1"/>
</dbReference>
<keyword evidence="10 12" id="KW-0408">Iron</keyword>